<name>A0A060DGI5_9EUKA</name>
<geneLocation type="nucleomorph" evidence="1"/>
<dbReference type="Proteomes" id="UP000243670">
    <property type="component" value="Nucleomorph 1"/>
</dbReference>
<proteinExistence type="predicted"/>
<dbReference type="Gene3D" id="2.130.10.10">
    <property type="entry name" value="YVTN repeat-like/Quinoprotein amine dehydrogenase"/>
    <property type="match status" value="1"/>
</dbReference>
<sequence length="315" mass="37572">MNKLSKPVSVIPIITYQSRLFISHFTISIKLKGFFFTSSINGFLYVWNIKFQFPIFQNFYKNHHFIFININKKSNLLVTSSNNMQILLLKINGYSNINNMNICTISKNTFRTLFTYLKFSENDKLFLCGFRIILWDVLQCKSKNIIAKSSKKIKKIILNKLYKNLMIYYSEKQIYFDDYKYLSNLRKINLNNRVTNLEWYSMMSGLIFVSTKNSNIFLFDLRNLLNPIQKIKLKKIIPTIDFFNFSYSNKILLISSNNVKKITIVKIKNFEFLKAHVIQIQNILIKYKKIHSQNWISLNKYNDITLWKILYNDFS</sequence>
<reference evidence="1 2" key="1">
    <citation type="journal article" date="2014" name="BMC Genomics">
        <title>Nucleomorph and plastid genome sequences of the chlorarachniophyte Lotharella oceanica: convergent reductive evolution and frequent recombination in nucleomorph-bearing algae.</title>
        <authorList>
            <person name="Tanifuji G."/>
            <person name="Onodera N.T."/>
            <person name="Brown M.W."/>
            <person name="Curtis B.A."/>
            <person name="Roger A.J."/>
            <person name="Ka-Shu Wong G."/>
            <person name="Melkonian M."/>
            <person name="Archibald J.M."/>
        </authorList>
    </citation>
    <scope>NUCLEOTIDE SEQUENCE [LARGE SCALE GENOMIC DNA]</scope>
    <source>
        <strain evidence="1 2">CCMP622</strain>
    </source>
</reference>
<evidence type="ECO:0000313" key="1">
    <source>
        <dbReference type="EMBL" id="AIB09639.1"/>
    </source>
</evidence>
<dbReference type="InterPro" id="IPR015943">
    <property type="entry name" value="WD40/YVTN_repeat-like_dom_sf"/>
</dbReference>
<dbReference type="SUPFAM" id="SSF50978">
    <property type="entry name" value="WD40 repeat-like"/>
    <property type="match status" value="1"/>
</dbReference>
<accession>A0A060DGI5</accession>
<gene>
    <name evidence="1" type="ORF">M951_chr1160</name>
</gene>
<evidence type="ECO:0000313" key="2">
    <source>
        <dbReference type="Proteomes" id="UP000243670"/>
    </source>
</evidence>
<keyword evidence="1" id="KW-0542">Nucleomorph</keyword>
<dbReference type="AlphaFoldDB" id="A0A060DGI5"/>
<protein>
    <submittedName>
        <fullName evidence="1">Uncharacterized protein</fullName>
    </submittedName>
</protein>
<organism evidence="1 2">
    <name type="scientific">Lotharella oceanica</name>
    <dbReference type="NCBI Taxonomy" id="641309"/>
    <lineage>
        <taxon>Eukaryota</taxon>
        <taxon>Sar</taxon>
        <taxon>Rhizaria</taxon>
        <taxon>Cercozoa</taxon>
        <taxon>Chlorarachniophyceae</taxon>
        <taxon>Lotharella</taxon>
    </lineage>
</organism>
<dbReference type="InterPro" id="IPR036322">
    <property type="entry name" value="WD40_repeat_dom_sf"/>
</dbReference>
<dbReference type="EMBL" id="CP006627">
    <property type="protein sequence ID" value="AIB09639.1"/>
    <property type="molecule type" value="Genomic_DNA"/>
</dbReference>